<dbReference type="AlphaFoldDB" id="A0A9D1Z5Y7"/>
<evidence type="ECO:0000256" key="1">
    <source>
        <dbReference type="ARBA" id="ARBA00004196"/>
    </source>
</evidence>
<proteinExistence type="predicted"/>
<accession>A0A9D1Z5Y7</accession>
<dbReference type="EMBL" id="DXCO01000004">
    <property type="protein sequence ID" value="HIY77511.1"/>
    <property type="molecule type" value="Genomic_DNA"/>
</dbReference>
<feature type="signal peptide" evidence="2">
    <location>
        <begin position="1"/>
        <end position="23"/>
    </location>
</feature>
<name>A0A9D1Z5Y7_9FIRM</name>
<dbReference type="GO" id="GO:0030313">
    <property type="term" value="C:cell envelope"/>
    <property type="evidence" value="ECO:0007669"/>
    <property type="project" value="UniProtKB-SubCell"/>
</dbReference>
<dbReference type="PANTHER" id="PTHR45661">
    <property type="entry name" value="SURFACE ANTIGEN"/>
    <property type="match status" value="1"/>
</dbReference>
<dbReference type="InterPro" id="IPR053139">
    <property type="entry name" value="Surface_bspA-like"/>
</dbReference>
<evidence type="ECO:0000313" key="4">
    <source>
        <dbReference type="Proteomes" id="UP000824135"/>
    </source>
</evidence>
<dbReference type="PROSITE" id="PS51257">
    <property type="entry name" value="PROKAR_LIPOPROTEIN"/>
    <property type="match status" value="1"/>
</dbReference>
<sequence>MRKHHILVFILAICFITVSGVFAACGNKKENIQKYTVSFYDGKTLVDTIDTAGNEKLSLPSAPLKTGYTFYGWFFDEDVWENELKEDTYAHQALTQDVDVYAYYVQNEEPQPPEQKEYTITFYIGEEINGTLKTSGNEGLVLPSAPQKEGYTFIGWFFDKDSWQNRLTENTYKEQALSENVSVYAYYKKEEAEKPAEFAVHFELNGGSGVSDVTVSEIETEPQPLKEGYAFKGWYKESNFVNQVVFPYQVTAAQTLYAKWEKNRYTVKFITNGGTPLEDRTVSVIDESPETTKEGFAFDGWYTEDTFENKVEFPYEVVKEQTLYAKWIENGPEDVVFTVDGSGVLTGVDGLNQADMRVEIPSVVNGVTVKEIGSAVFKGNQNLGVLIIPDSVRILGYQMCRGCTNLKEVVLPSGLTVIPDETFDGCSSLEKVNFPSSLKEIRSDAFWGTALTEFIAPESLDSVWTYAFKGCEKLERVDLKNVKKISFGAFQECTALKSIKLPDSLVSLTGSIDVFSGCTSLSEIDMPDKPVSVSSSIFNNTGYYNDPKNWENGVLFADGYLIVAGKDFSSVTEYFVPQGTIAIAEGAFNDKAPKLQHVSLPDSVLRIGREAFAKCGALVKIDMNESIRFVGYNAFINTGYYLNGANWTDNGLYIGNWLVSVKNIEMASFTVQEGTIGVADGKDTALFPTKAQKITKLILPDSLKYIGVRSFARLRITDLQLPASLKVISEGAFASCPNLKTVNLGECTQLEEIGDSAFTQAALTEVEVPAGVVRMGELIFNHNTVDLVIKCQLSSQPEGWDKNWAYSYREGVTVKVEWKQ</sequence>
<dbReference type="InterPro" id="IPR026906">
    <property type="entry name" value="LRR_5"/>
</dbReference>
<dbReference type="InterPro" id="IPR032675">
    <property type="entry name" value="LRR_dom_sf"/>
</dbReference>
<keyword evidence="2" id="KW-0732">Signal</keyword>
<evidence type="ECO:0000256" key="2">
    <source>
        <dbReference type="SAM" id="SignalP"/>
    </source>
</evidence>
<dbReference type="Pfam" id="PF09479">
    <property type="entry name" value="Flg_new"/>
    <property type="match status" value="4"/>
</dbReference>
<comment type="subcellular location">
    <subcellularLocation>
        <location evidence="1">Cell envelope</location>
    </subcellularLocation>
</comment>
<evidence type="ECO:0000313" key="3">
    <source>
        <dbReference type="EMBL" id="HIY77511.1"/>
    </source>
</evidence>
<organism evidence="3 4">
    <name type="scientific">Candidatus Borkfalkia excrementavium</name>
    <dbReference type="NCBI Taxonomy" id="2838505"/>
    <lineage>
        <taxon>Bacteria</taxon>
        <taxon>Bacillati</taxon>
        <taxon>Bacillota</taxon>
        <taxon>Clostridia</taxon>
        <taxon>Christensenellales</taxon>
        <taxon>Christensenellaceae</taxon>
        <taxon>Candidatus Borkfalkia</taxon>
    </lineage>
</organism>
<reference evidence="3" key="2">
    <citation type="submission" date="2021-04" db="EMBL/GenBank/DDBJ databases">
        <authorList>
            <person name="Gilroy R."/>
        </authorList>
    </citation>
    <scope>NUCLEOTIDE SEQUENCE</scope>
    <source>
        <strain evidence="3">CHK199-9574</strain>
    </source>
</reference>
<dbReference type="Proteomes" id="UP000824135">
    <property type="component" value="Unassembled WGS sequence"/>
</dbReference>
<dbReference type="PANTHER" id="PTHR45661:SF3">
    <property type="entry name" value="IG-LIKE DOMAIN-CONTAINING PROTEIN"/>
    <property type="match status" value="1"/>
</dbReference>
<dbReference type="Gene3D" id="3.80.10.10">
    <property type="entry name" value="Ribonuclease Inhibitor"/>
    <property type="match status" value="3"/>
</dbReference>
<gene>
    <name evidence="3" type="ORF">H9728_00550</name>
</gene>
<dbReference type="Gene3D" id="2.60.40.4270">
    <property type="entry name" value="Listeria-Bacteroides repeat domain"/>
    <property type="match status" value="4"/>
</dbReference>
<dbReference type="SUPFAM" id="SSF52058">
    <property type="entry name" value="L domain-like"/>
    <property type="match status" value="2"/>
</dbReference>
<dbReference type="InterPro" id="IPR013378">
    <property type="entry name" value="InlB-like_B-rpt"/>
</dbReference>
<feature type="chain" id="PRO_5039007127" evidence="2">
    <location>
        <begin position="24"/>
        <end position="820"/>
    </location>
</feature>
<comment type="caution">
    <text evidence="3">The sequence shown here is derived from an EMBL/GenBank/DDBJ whole genome shotgun (WGS) entry which is preliminary data.</text>
</comment>
<reference evidence="3" key="1">
    <citation type="journal article" date="2021" name="PeerJ">
        <title>Extensive microbial diversity within the chicken gut microbiome revealed by metagenomics and culture.</title>
        <authorList>
            <person name="Gilroy R."/>
            <person name="Ravi A."/>
            <person name="Getino M."/>
            <person name="Pursley I."/>
            <person name="Horton D.L."/>
            <person name="Alikhan N.F."/>
            <person name="Baker D."/>
            <person name="Gharbi K."/>
            <person name="Hall N."/>
            <person name="Watson M."/>
            <person name="Adriaenssens E.M."/>
            <person name="Foster-Nyarko E."/>
            <person name="Jarju S."/>
            <person name="Secka A."/>
            <person name="Antonio M."/>
            <person name="Oren A."/>
            <person name="Chaudhuri R.R."/>
            <person name="La Ragione R."/>
            <person name="Hildebrand F."/>
            <person name="Pallen M.J."/>
        </authorList>
    </citation>
    <scope>NUCLEOTIDE SEQUENCE</scope>
    <source>
        <strain evidence="3">CHK199-9574</strain>
    </source>
</reference>
<dbReference type="NCBIfam" id="TIGR02543">
    <property type="entry name" value="List_Bact_rpt"/>
    <property type="match status" value="2"/>
</dbReference>
<dbReference type="InterPro" id="IPR042229">
    <property type="entry name" value="Listeria/Bacterioides_rpt_sf"/>
</dbReference>
<protein>
    <submittedName>
        <fullName evidence="3">Leucine-rich repeat protein</fullName>
    </submittedName>
</protein>
<dbReference type="Pfam" id="PF13306">
    <property type="entry name" value="LRR_5"/>
    <property type="match status" value="3"/>
</dbReference>